<dbReference type="InParanoid" id="B9RFZ8"/>
<accession>B9RFZ8</accession>
<feature type="region of interest" description="Disordered" evidence="1">
    <location>
        <begin position="1"/>
        <end position="24"/>
    </location>
</feature>
<proteinExistence type="predicted"/>
<evidence type="ECO:0000313" key="2">
    <source>
        <dbReference type="EMBL" id="EEF50119.1"/>
    </source>
</evidence>
<reference evidence="3" key="1">
    <citation type="journal article" date="2010" name="Nat. Biotechnol.">
        <title>Draft genome sequence of the oilseed species Ricinus communis.</title>
        <authorList>
            <person name="Chan A.P."/>
            <person name="Crabtree J."/>
            <person name="Zhao Q."/>
            <person name="Lorenzi H."/>
            <person name="Orvis J."/>
            <person name="Puiu D."/>
            <person name="Melake-Berhan A."/>
            <person name="Jones K.M."/>
            <person name="Redman J."/>
            <person name="Chen G."/>
            <person name="Cahoon E.B."/>
            <person name="Gedil M."/>
            <person name="Stanke M."/>
            <person name="Haas B.J."/>
            <person name="Wortman J.R."/>
            <person name="Fraser-Liggett C.M."/>
            <person name="Ravel J."/>
            <person name="Rabinowicz P.D."/>
        </authorList>
    </citation>
    <scope>NUCLEOTIDE SEQUENCE [LARGE SCALE GENOMIC DNA]</scope>
    <source>
        <strain evidence="3">cv. Hale</strain>
    </source>
</reference>
<feature type="region of interest" description="Disordered" evidence="1">
    <location>
        <begin position="58"/>
        <end position="79"/>
    </location>
</feature>
<name>B9RFZ8_RICCO</name>
<protein>
    <submittedName>
        <fullName evidence="2">Uncharacterized protein</fullName>
    </submittedName>
</protein>
<evidence type="ECO:0000313" key="3">
    <source>
        <dbReference type="Proteomes" id="UP000008311"/>
    </source>
</evidence>
<dbReference type="AlphaFoldDB" id="B9RFZ8"/>
<keyword evidence="3" id="KW-1185">Reference proteome</keyword>
<sequence length="518" mass="59397">MGSEYSGSNNYAKNSTEQENQNDGLNSTVNEKIVQQVQKIRPKGFFLERRVSPRLKNISKDKRPYYGSGQRRSLHSSENITARNNLYQHAPNVRSEGFLLERRSSPRLKHISADRRPYYGSGQRRQLYAPKGDIHKKITEGNEWKRRLYSPNNNNSCKGTKGGVALTEKVVQKVPKMKSDRSLLQQTVSPQLKRPLQKILYSSSDQRRQIDATKYNLCDVKNKHDDRMRVPCSPNDDATEQITKLNLPMQECFHMAIEGTEDGGAKSDLVLGFSCIEHDTSAMDLEDGAYLELRRCKSCLADSMHQRFGERVRETVVGLMAFSPLMLMYKSSDNYTKSASKQETDNEVLDVTMRKTVAQQFQNKESQGLLLGRRVSPRLKNVPKDKRPYYGSTHNRQSNAAKDYVCSNSDWKRKLNSPKDDMTKKKTKIDWVMQKCLLNVARKDICDVDADTWLNSDSGPVKLENTEIKDLRSGAYLKSMGCKRSVADDICQRAGEREKQMVRNLIKNYPYFLQRIAF</sequence>
<evidence type="ECO:0000256" key="1">
    <source>
        <dbReference type="SAM" id="MobiDB-lite"/>
    </source>
</evidence>
<dbReference type="Proteomes" id="UP000008311">
    <property type="component" value="Unassembled WGS sequence"/>
</dbReference>
<dbReference type="EMBL" id="EQ973777">
    <property type="protein sequence ID" value="EEF50119.1"/>
    <property type="molecule type" value="Genomic_DNA"/>
</dbReference>
<dbReference type="STRING" id="3988.B9RFZ8"/>
<organism evidence="2 3">
    <name type="scientific">Ricinus communis</name>
    <name type="common">Castor bean</name>
    <dbReference type="NCBI Taxonomy" id="3988"/>
    <lineage>
        <taxon>Eukaryota</taxon>
        <taxon>Viridiplantae</taxon>
        <taxon>Streptophyta</taxon>
        <taxon>Embryophyta</taxon>
        <taxon>Tracheophyta</taxon>
        <taxon>Spermatophyta</taxon>
        <taxon>Magnoliopsida</taxon>
        <taxon>eudicotyledons</taxon>
        <taxon>Gunneridae</taxon>
        <taxon>Pentapetalae</taxon>
        <taxon>rosids</taxon>
        <taxon>fabids</taxon>
        <taxon>Malpighiales</taxon>
        <taxon>Euphorbiaceae</taxon>
        <taxon>Acalyphoideae</taxon>
        <taxon>Acalypheae</taxon>
        <taxon>Ricinus</taxon>
    </lineage>
</organism>
<gene>
    <name evidence="2" type="ORF">RCOM_1438250</name>
</gene>